<organism evidence="1 2">
    <name type="scientific">Blumeria graminis f. sp. tritici</name>
    <dbReference type="NCBI Taxonomy" id="62690"/>
    <lineage>
        <taxon>Eukaryota</taxon>
        <taxon>Fungi</taxon>
        <taxon>Dikarya</taxon>
        <taxon>Ascomycota</taxon>
        <taxon>Pezizomycotina</taxon>
        <taxon>Leotiomycetes</taxon>
        <taxon>Erysiphales</taxon>
        <taxon>Erysiphaceae</taxon>
        <taxon>Blumeria</taxon>
    </lineage>
</organism>
<accession>A0A9X9QG80</accession>
<evidence type="ECO:0000313" key="1">
    <source>
        <dbReference type="EMBL" id="VDB93998.1"/>
    </source>
</evidence>
<reference evidence="1 2" key="1">
    <citation type="submission" date="2018-08" db="EMBL/GenBank/DDBJ databases">
        <authorList>
            <person name="Muller C M."/>
        </authorList>
    </citation>
    <scope>NUCLEOTIDE SEQUENCE [LARGE SCALE GENOMIC DNA]</scope>
</reference>
<protein>
    <submittedName>
        <fullName evidence="1">Bgt-50080</fullName>
    </submittedName>
</protein>
<proteinExistence type="predicted"/>
<dbReference type="Proteomes" id="UP000324639">
    <property type="component" value="Chromosome Bgt_-09"/>
</dbReference>
<sequence length="280" mass="32550">MNGEVSILDFAQLIYLINFESDRQIWSHIILIADLLTRVPTPILPNLQIPMTQEKRSTTTLLRNVAEQPDYDSTREALQEPLRAELTHDTYKSVDKFWEVNFENKNWYGLTTHIWERYRDMGHCGNDHVFSDNMNDDTMKKWFKAFHRMYLELYTVQPTNSNELPTVRNPNDFVRGNFTSTSTAIQMQGSRCNRQVDIFVEHSDNPDSWGYHWRDVRVVGEFIKAADKKSLNSTSSCCMCVKYFTLSHCVDSSMDLSCTRGTLFYALSTGQERIALVKLT</sequence>
<dbReference type="AlphaFoldDB" id="A0A9X9QG80"/>
<gene>
    <name evidence="1" type="ORF">BGT96224V316_LOCUS7588</name>
</gene>
<dbReference type="EMBL" id="LR026992">
    <property type="protein sequence ID" value="VDB93998.1"/>
    <property type="molecule type" value="Genomic_DNA"/>
</dbReference>
<keyword evidence="2" id="KW-1185">Reference proteome</keyword>
<evidence type="ECO:0000313" key="2">
    <source>
        <dbReference type="Proteomes" id="UP000324639"/>
    </source>
</evidence>
<name>A0A9X9QG80_BLUGR</name>